<name>A0A0R2DC73_9LACO</name>
<dbReference type="EMBL" id="AYZH01000024">
    <property type="protein sequence ID" value="KRN01377.1"/>
    <property type="molecule type" value="Genomic_DNA"/>
</dbReference>
<sequence>MGKFYMMIWLIHTMSKVLIQKSVKEEKNMTYGLIDIDAGTLVGQLFVTEGLAFQWLRQHKLETGDQDTYRIVSLKGQVTSISPQLLEALA</sequence>
<protein>
    <submittedName>
        <fullName evidence="1">Uncharacterized protein</fullName>
    </submittedName>
</protein>
<dbReference type="Proteomes" id="UP000051589">
    <property type="component" value="Unassembled WGS sequence"/>
</dbReference>
<keyword evidence="2" id="KW-1185">Reference proteome</keyword>
<proteinExistence type="predicted"/>
<evidence type="ECO:0000313" key="1">
    <source>
        <dbReference type="EMBL" id="KRN01377.1"/>
    </source>
</evidence>
<dbReference type="STRING" id="1423803.FD13_GL001089"/>
<evidence type="ECO:0000313" key="2">
    <source>
        <dbReference type="Proteomes" id="UP000051589"/>
    </source>
</evidence>
<reference evidence="1 2" key="1">
    <citation type="journal article" date="2015" name="Genome Announc.">
        <title>Expanding the biotechnology potential of lactobacilli through comparative genomics of 213 strains and associated genera.</title>
        <authorList>
            <person name="Sun Z."/>
            <person name="Harris H.M."/>
            <person name="McCann A."/>
            <person name="Guo C."/>
            <person name="Argimon S."/>
            <person name="Zhang W."/>
            <person name="Yang X."/>
            <person name="Jeffery I.B."/>
            <person name="Cooney J.C."/>
            <person name="Kagawa T.F."/>
            <person name="Liu W."/>
            <person name="Song Y."/>
            <person name="Salvetti E."/>
            <person name="Wrobel A."/>
            <person name="Rasinkangas P."/>
            <person name="Parkhill J."/>
            <person name="Rea M.C."/>
            <person name="O'Sullivan O."/>
            <person name="Ritari J."/>
            <person name="Douillard F.P."/>
            <person name="Paul Ross R."/>
            <person name="Yang R."/>
            <person name="Briner A.E."/>
            <person name="Felis G.E."/>
            <person name="de Vos W.M."/>
            <person name="Barrangou R."/>
            <person name="Klaenhammer T.R."/>
            <person name="Caufield P.W."/>
            <person name="Cui Y."/>
            <person name="Zhang H."/>
            <person name="O'Toole P.W."/>
        </authorList>
    </citation>
    <scope>NUCLEOTIDE SEQUENCE [LARGE SCALE GENOMIC DNA]</scope>
    <source>
        <strain evidence="1 2">DSM 21775</strain>
    </source>
</reference>
<accession>A0A0R2DC73</accession>
<dbReference type="AlphaFoldDB" id="A0A0R2DC73"/>
<organism evidence="1 2">
    <name type="scientific">Levilactobacillus senmaizukei DSM 21775 = NBRC 103853</name>
    <dbReference type="NCBI Taxonomy" id="1423803"/>
    <lineage>
        <taxon>Bacteria</taxon>
        <taxon>Bacillati</taxon>
        <taxon>Bacillota</taxon>
        <taxon>Bacilli</taxon>
        <taxon>Lactobacillales</taxon>
        <taxon>Lactobacillaceae</taxon>
        <taxon>Levilactobacillus</taxon>
    </lineage>
</organism>
<comment type="caution">
    <text evidence="1">The sequence shown here is derived from an EMBL/GenBank/DDBJ whole genome shotgun (WGS) entry which is preliminary data.</text>
</comment>
<gene>
    <name evidence="1" type="ORF">FD13_GL001089</name>
</gene>
<dbReference type="PATRIC" id="fig|1423803.3.peg.1102"/>